<dbReference type="GO" id="GO:0009103">
    <property type="term" value="P:lipopolysaccharide biosynthetic process"/>
    <property type="evidence" value="ECO:0007669"/>
    <property type="project" value="TreeGrafter"/>
</dbReference>
<evidence type="ECO:0000256" key="1">
    <source>
        <dbReference type="SAM" id="Phobius"/>
    </source>
</evidence>
<name>A0A258DG34_CAUVI</name>
<protein>
    <recommendedName>
        <fullName evidence="2">Acyltransferase 3 domain-containing protein</fullName>
    </recommendedName>
</protein>
<feature type="transmembrane region" description="Helical" evidence="1">
    <location>
        <begin position="141"/>
        <end position="161"/>
    </location>
</feature>
<evidence type="ECO:0000313" key="4">
    <source>
        <dbReference type="Proteomes" id="UP000215616"/>
    </source>
</evidence>
<accession>A0A258DG34</accession>
<gene>
    <name evidence="3" type="ORF">B7Z12_00055</name>
</gene>
<feature type="transmembrane region" description="Helical" evidence="1">
    <location>
        <begin position="314"/>
        <end position="338"/>
    </location>
</feature>
<feature type="transmembrane region" description="Helical" evidence="1">
    <location>
        <begin position="226"/>
        <end position="245"/>
    </location>
</feature>
<organism evidence="3 4">
    <name type="scientific">Caulobacter vibrioides</name>
    <name type="common">Caulobacter crescentus</name>
    <dbReference type="NCBI Taxonomy" id="155892"/>
    <lineage>
        <taxon>Bacteria</taxon>
        <taxon>Pseudomonadati</taxon>
        <taxon>Pseudomonadota</taxon>
        <taxon>Alphaproteobacteria</taxon>
        <taxon>Caulobacterales</taxon>
        <taxon>Caulobacteraceae</taxon>
        <taxon>Caulobacter</taxon>
    </lineage>
</organism>
<dbReference type="InterPro" id="IPR002656">
    <property type="entry name" value="Acyl_transf_3_dom"/>
</dbReference>
<keyword evidence="1" id="KW-0812">Transmembrane</keyword>
<dbReference type="GO" id="GO:0016747">
    <property type="term" value="F:acyltransferase activity, transferring groups other than amino-acyl groups"/>
    <property type="evidence" value="ECO:0007669"/>
    <property type="project" value="InterPro"/>
</dbReference>
<keyword evidence="1" id="KW-1133">Transmembrane helix</keyword>
<feature type="transmembrane region" description="Helical" evidence="1">
    <location>
        <begin position="82"/>
        <end position="100"/>
    </location>
</feature>
<dbReference type="GO" id="GO:0016020">
    <property type="term" value="C:membrane"/>
    <property type="evidence" value="ECO:0007669"/>
    <property type="project" value="TreeGrafter"/>
</dbReference>
<feature type="domain" description="Acyltransferase 3" evidence="2">
    <location>
        <begin position="7"/>
        <end position="334"/>
    </location>
</feature>
<evidence type="ECO:0000259" key="2">
    <source>
        <dbReference type="Pfam" id="PF01757"/>
    </source>
</evidence>
<dbReference type="EMBL" id="NCDQ01000001">
    <property type="protein sequence ID" value="OYX06556.1"/>
    <property type="molecule type" value="Genomic_DNA"/>
</dbReference>
<comment type="caution">
    <text evidence="3">The sequence shown here is derived from an EMBL/GenBank/DDBJ whole genome shotgun (WGS) entry which is preliminary data.</text>
</comment>
<dbReference type="InterPro" id="IPR050879">
    <property type="entry name" value="Acyltransferase_3"/>
</dbReference>
<proteinExistence type="predicted"/>
<feature type="transmembrane region" description="Helical" evidence="1">
    <location>
        <begin position="43"/>
        <end position="62"/>
    </location>
</feature>
<dbReference type="PANTHER" id="PTHR23028">
    <property type="entry name" value="ACETYLTRANSFERASE"/>
    <property type="match status" value="1"/>
</dbReference>
<dbReference type="Pfam" id="PF01757">
    <property type="entry name" value="Acyl_transf_3"/>
    <property type="match status" value="1"/>
</dbReference>
<evidence type="ECO:0000313" key="3">
    <source>
        <dbReference type="EMBL" id="OYX06556.1"/>
    </source>
</evidence>
<dbReference type="AlphaFoldDB" id="A0A258DG34"/>
<keyword evidence="1" id="KW-0472">Membrane</keyword>
<feature type="transmembrane region" description="Helical" evidence="1">
    <location>
        <begin position="274"/>
        <end position="294"/>
    </location>
</feature>
<dbReference type="PANTHER" id="PTHR23028:SF53">
    <property type="entry name" value="ACYL_TRANSF_3 DOMAIN-CONTAINING PROTEIN"/>
    <property type="match status" value="1"/>
</dbReference>
<sequence length="362" mass="39990">MYPADLKSLTGLRIVAAAWVLVYHFRNRLGLDLEQVGMIDKGYLGVDLFFILSGFILSHVYVRAWAEGRFPYGSFLWARLARLYPVHLLTLGATIMLWGLGRWAGARFEAAAFDPAAIPQHLLLVHAWWATPTVQWNFPSWSISAEWFADLTFPAFALASLTLRRRPIVAVVLAATLFFSLDAIVQAYGGSLTRLTAHGGVLRIIPSFAMGVALHRLGSTRAPPTLVAHTGMGVAVVWIVVAATLGLADRWTWLGLAALIYCTAETAKAGRGGVLAAPLMVYLGEVSYAVYMTHLPVDIAYFELLDRFVRPVGGWAWVAWGGVLVFCLFVSVAVYHGVERPARGWLRRHDPFVRRPEPHQPA</sequence>
<reference evidence="3 4" key="1">
    <citation type="submission" date="2017-03" db="EMBL/GenBank/DDBJ databases">
        <title>Lifting the veil on microbial sulfur biogeochemistry in mining wastewaters.</title>
        <authorList>
            <person name="Kantor R.S."/>
            <person name="Colenbrander Nelson T."/>
            <person name="Marshall S."/>
            <person name="Bennett D."/>
            <person name="Apte S."/>
            <person name="Camacho D."/>
            <person name="Thomas B.C."/>
            <person name="Warren L.A."/>
            <person name="Banfield J.F."/>
        </authorList>
    </citation>
    <scope>NUCLEOTIDE SEQUENCE [LARGE SCALE GENOMIC DNA]</scope>
    <source>
        <strain evidence="3">32-67-7</strain>
    </source>
</reference>
<feature type="transmembrane region" description="Helical" evidence="1">
    <location>
        <begin position="168"/>
        <end position="189"/>
    </location>
</feature>
<dbReference type="Proteomes" id="UP000215616">
    <property type="component" value="Unassembled WGS sequence"/>
</dbReference>